<protein>
    <recommendedName>
        <fullName evidence="4">PepSY domain-containing protein</fullName>
    </recommendedName>
</protein>
<keyword evidence="1" id="KW-0812">Transmembrane</keyword>
<comment type="caution">
    <text evidence="2">The sequence shown here is derived from an EMBL/GenBank/DDBJ whole genome shotgun (WGS) entry which is preliminary data.</text>
</comment>
<evidence type="ECO:0008006" key="4">
    <source>
        <dbReference type="Google" id="ProtNLM"/>
    </source>
</evidence>
<keyword evidence="1" id="KW-0472">Membrane</keyword>
<keyword evidence="1" id="KW-1133">Transmembrane helix</keyword>
<evidence type="ECO:0000313" key="3">
    <source>
        <dbReference type="Proteomes" id="UP000712570"/>
    </source>
</evidence>
<feature type="transmembrane region" description="Helical" evidence="1">
    <location>
        <begin position="211"/>
        <end position="228"/>
    </location>
</feature>
<dbReference type="RefSeq" id="WP_166828884.1">
    <property type="nucleotide sequence ID" value="NZ_JAAOLX010000009.1"/>
</dbReference>
<dbReference type="Proteomes" id="UP000712570">
    <property type="component" value="Unassembled WGS sequence"/>
</dbReference>
<organism evidence="2 3">
    <name type="scientific">Iodobacter violaceini</name>
    <dbReference type="NCBI Taxonomy" id="3044271"/>
    <lineage>
        <taxon>Bacteria</taxon>
        <taxon>Pseudomonadati</taxon>
        <taxon>Pseudomonadota</taxon>
        <taxon>Betaproteobacteria</taxon>
        <taxon>Neisseriales</taxon>
        <taxon>Chitinibacteraceae</taxon>
        <taxon>Iodobacter</taxon>
    </lineage>
</organism>
<sequence>MSLAANFFRWHRWIGYLVAFQVLAWMLGGLLFAWLPFQDWIKCGEVMEKPRQPLPANWAAQIGPMPTDKGALLGVQSIATATGPALKLRFEKEELLLSAAGGAVTAANASNISQFARSIYKGEGKLAEVIKIKEAPRRLGMVHEFSARQNVWVARFDDALQSRFYFDGQSGELLAARNEAWVIYDFFWRLHVMDYSEGEDFNNSLLRGTSIAAMGLTITGFVLSFFAIRRSWRRRKTSKTSVRV</sequence>
<gene>
    <name evidence="2" type="ORF">HA050_17245</name>
</gene>
<evidence type="ECO:0000313" key="2">
    <source>
        <dbReference type="EMBL" id="NHQ87857.1"/>
    </source>
</evidence>
<accession>A0ABX0KV59</accession>
<name>A0ABX0KV59_9NEIS</name>
<dbReference type="InterPro" id="IPR005625">
    <property type="entry name" value="PepSY-ass_TM"/>
</dbReference>
<reference evidence="2 3" key="1">
    <citation type="submission" date="2020-03" db="EMBL/GenBank/DDBJ databases">
        <title>Draft genome sequence of environmentally isolated violet-colored cultures.</title>
        <authorList>
            <person name="Wilson H.S."/>
        </authorList>
    </citation>
    <scope>NUCLEOTIDE SEQUENCE [LARGE SCALE GENOMIC DNA]</scope>
    <source>
        <strain evidence="2 3">HSC-16F04</strain>
    </source>
</reference>
<proteinExistence type="predicted"/>
<keyword evidence="3" id="KW-1185">Reference proteome</keyword>
<dbReference type="Pfam" id="PF03929">
    <property type="entry name" value="PepSY_TM"/>
    <property type="match status" value="1"/>
</dbReference>
<evidence type="ECO:0000256" key="1">
    <source>
        <dbReference type="SAM" id="Phobius"/>
    </source>
</evidence>
<feature type="transmembrane region" description="Helical" evidence="1">
    <location>
        <begin position="12"/>
        <end position="35"/>
    </location>
</feature>
<dbReference type="EMBL" id="JAAOLX010000009">
    <property type="protein sequence ID" value="NHQ87857.1"/>
    <property type="molecule type" value="Genomic_DNA"/>
</dbReference>